<dbReference type="AlphaFoldDB" id="A0AAW0NVW7"/>
<sequence>MPGLWMLWTLALLAPLLSPFHFKFIFVKAEITSSSANRFYLHDVKQRDAGVLVSLWGDAKVLSASGPGFVKAGNNEEWMESGEQTAAESVEVNRRNSFTACGREVEAEEGTQRGGIAHGRCGQEYKRRVQESFVEAVQGGFNPRAEQRRSGEEARASSPRQSEPHLDTSTFALAGDSAHNQAMVHWSGHNSSKVAQCAVRARAGSHS</sequence>
<protein>
    <submittedName>
        <fullName evidence="3">Uncharacterized protein</fullName>
    </submittedName>
</protein>
<accession>A0AAW0NVW7</accession>
<comment type="caution">
    <text evidence="3">The sequence shown here is derived from an EMBL/GenBank/DDBJ whole genome shotgun (WGS) entry which is preliminary data.</text>
</comment>
<feature type="signal peptide" evidence="2">
    <location>
        <begin position="1"/>
        <end position="19"/>
    </location>
</feature>
<organism evidence="3 4">
    <name type="scientific">Mugilogobius chulae</name>
    <name type="common">yellowstripe goby</name>
    <dbReference type="NCBI Taxonomy" id="88201"/>
    <lineage>
        <taxon>Eukaryota</taxon>
        <taxon>Metazoa</taxon>
        <taxon>Chordata</taxon>
        <taxon>Craniata</taxon>
        <taxon>Vertebrata</taxon>
        <taxon>Euteleostomi</taxon>
        <taxon>Actinopterygii</taxon>
        <taxon>Neopterygii</taxon>
        <taxon>Teleostei</taxon>
        <taxon>Neoteleostei</taxon>
        <taxon>Acanthomorphata</taxon>
        <taxon>Gobiaria</taxon>
        <taxon>Gobiiformes</taxon>
        <taxon>Gobioidei</taxon>
        <taxon>Gobiidae</taxon>
        <taxon>Gobionellinae</taxon>
        <taxon>Mugilogobius</taxon>
    </lineage>
</organism>
<evidence type="ECO:0000256" key="1">
    <source>
        <dbReference type="SAM" id="MobiDB-lite"/>
    </source>
</evidence>
<evidence type="ECO:0000313" key="4">
    <source>
        <dbReference type="Proteomes" id="UP001460270"/>
    </source>
</evidence>
<keyword evidence="4" id="KW-1185">Reference proteome</keyword>
<evidence type="ECO:0000313" key="3">
    <source>
        <dbReference type="EMBL" id="KAK7901599.1"/>
    </source>
</evidence>
<gene>
    <name evidence="3" type="ORF">WMY93_018368</name>
</gene>
<name>A0AAW0NVW7_9GOBI</name>
<dbReference type="Proteomes" id="UP001460270">
    <property type="component" value="Unassembled WGS sequence"/>
</dbReference>
<evidence type="ECO:0000256" key="2">
    <source>
        <dbReference type="SAM" id="SignalP"/>
    </source>
</evidence>
<reference evidence="4" key="1">
    <citation type="submission" date="2024-04" db="EMBL/GenBank/DDBJ databases">
        <title>Salinicola lusitanus LLJ914,a marine bacterium isolated from the Okinawa Trough.</title>
        <authorList>
            <person name="Li J."/>
        </authorList>
    </citation>
    <scope>NUCLEOTIDE SEQUENCE [LARGE SCALE GENOMIC DNA]</scope>
</reference>
<keyword evidence="2" id="KW-0732">Signal</keyword>
<feature type="region of interest" description="Disordered" evidence="1">
    <location>
        <begin position="138"/>
        <end position="166"/>
    </location>
</feature>
<proteinExistence type="predicted"/>
<feature type="compositionally biased region" description="Basic and acidic residues" evidence="1">
    <location>
        <begin position="145"/>
        <end position="155"/>
    </location>
</feature>
<dbReference type="EMBL" id="JBBPFD010000013">
    <property type="protein sequence ID" value="KAK7901599.1"/>
    <property type="molecule type" value="Genomic_DNA"/>
</dbReference>
<feature type="chain" id="PRO_5043990506" evidence="2">
    <location>
        <begin position="20"/>
        <end position="207"/>
    </location>
</feature>